<dbReference type="AlphaFoldDB" id="A0A085M5N9"/>
<accession>A0A085M5N9</accession>
<dbReference type="EMBL" id="KL363226">
    <property type="protein sequence ID" value="KFD52535.1"/>
    <property type="molecule type" value="Genomic_DNA"/>
</dbReference>
<reference evidence="1 2" key="1">
    <citation type="journal article" date="2014" name="Nat. Genet.">
        <title>Genome and transcriptome of the porcine whipworm Trichuris suis.</title>
        <authorList>
            <person name="Jex A.R."/>
            <person name="Nejsum P."/>
            <person name="Schwarz E.M."/>
            <person name="Hu L."/>
            <person name="Young N.D."/>
            <person name="Hall R.S."/>
            <person name="Korhonen P.K."/>
            <person name="Liao S."/>
            <person name="Thamsborg S."/>
            <person name="Xia J."/>
            <person name="Xu P."/>
            <person name="Wang S."/>
            <person name="Scheerlinck J.P."/>
            <person name="Hofmann A."/>
            <person name="Sternberg P.W."/>
            <person name="Wang J."/>
            <person name="Gasser R.B."/>
        </authorList>
    </citation>
    <scope>NUCLEOTIDE SEQUENCE [LARGE SCALE GENOMIC DNA]</scope>
    <source>
        <strain evidence="1">DCEP-RM93M</strain>
    </source>
</reference>
<gene>
    <name evidence="1" type="ORF">M513_06569</name>
</gene>
<evidence type="ECO:0000313" key="1">
    <source>
        <dbReference type="EMBL" id="KFD52535.1"/>
    </source>
</evidence>
<evidence type="ECO:0000313" key="2">
    <source>
        <dbReference type="Proteomes" id="UP000030764"/>
    </source>
</evidence>
<sequence>MARVTLDRRCLNIVSSTSVGDFRHLSDPILTNEAVRHRKIRVKVKRCAYRMPCHHKAGSFNIFALGSHDSTPVVLD</sequence>
<name>A0A085M5N9_9BILA</name>
<dbReference type="Proteomes" id="UP000030764">
    <property type="component" value="Unassembled WGS sequence"/>
</dbReference>
<proteinExistence type="predicted"/>
<protein>
    <submittedName>
        <fullName evidence="1">Uncharacterized protein</fullName>
    </submittedName>
</protein>
<organism evidence="1 2">
    <name type="scientific">Trichuris suis</name>
    <name type="common">pig whipworm</name>
    <dbReference type="NCBI Taxonomy" id="68888"/>
    <lineage>
        <taxon>Eukaryota</taxon>
        <taxon>Metazoa</taxon>
        <taxon>Ecdysozoa</taxon>
        <taxon>Nematoda</taxon>
        <taxon>Enoplea</taxon>
        <taxon>Dorylaimia</taxon>
        <taxon>Trichinellida</taxon>
        <taxon>Trichuridae</taxon>
        <taxon>Trichuris</taxon>
    </lineage>
</organism>
<keyword evidence="2" id="KW-1185">Reference proteome</keyword>